<name>X1GIS0_9ZZZZ</name>
<gene>
    <name evidence="1" type="ORF">S03H2_32592</name>
</gene>
<reference evidence="1" key="1">
    <citation type="journal article" date="2014" name="Front. Microbiol.">
        <title>High frequency of phylogenetically diverse reductive dehalogenase-homologous genes in deep subseafloor sedimentary metagenomes.</title>
        <authorList>
            <person name="Kawai M."/>
            <person name="Futagami T."/>
            <person name="Toyoda A."/>
            <person name="Takaki Y."/>
            <person name="Nishi S."/>
            <person name="Hori S."/>
            <person name="Arai W."/>
            <person name="Tsubouchi T."/>
            <person name="Morono Y."/>
            <person name="Uchiyama I."/>
            <person name="Ito T."/>
            <person name="Fujiyama A."/>
            <person name="Inagaki F."/>
            <person name="Takami H."/>
        </authorList>
    </citation>
    <scope>NUCLEOTIDE SEQUENCE</scope>
    <source>
        <strain evidence="1">Expedition CK06-06</strain>
    </source>
</reference>
<accession>X1GIS0</accession>
<evidence type="ECO:0008006" key="2">
    <source>
        <dbReference type="Google" id="ProtNLM"/>
    </source>
</evidence>
<evidence type="ECO:0000313" key="1">
    <source>
        <dbReference type="EMBL" id="GAH57067.1"/>
    </source>
</evidence>
<sequence>MTILKTDFYLEMIDKSHKTFREFLSHLPEDILDWRVHEFTPSVRELITHIIQDQMWIVNYLLEKKEEKHTIPENMSKLLLEEIISVYDDFVSVAMEK</sequence>
<dbReference type="EMBL" id="BARU01019804">
    <property type="protein sequence ID" value="GAH57067.1"/>
    <property type="molecule type" value="Genomic_DNA"/>
</dbReference>
<dbReference type="InterPro" id="IPR034660">
    <property type="entry name" value="DinB/YfiT-like"/>
</dbReference>
<comment type="caution">
    <text evidence="1">The sequence shown here is derived from an EMBL/GenBank/DDBJ whole genome shotgun (WGS) entry which is preliminary data.</text>
</comment>
<dbReference type="SUPFAM" id="SSF109854">
    <property type="entry name" value="DinB/YfiT-like putative metalloenzymes"/>
    <property type="match status" value="1"/>
</dbReference>
<proteinExistence type="predicted"/>
<organism evidence="1">
    <name type="scientific">marine sediment metagenome</name>
    <dbReference type="NCBI Taxonomy" id="412755"/>
    <lineage>
        <taxon>unclassified sequences</taxon>
        <taxon>metagenomes</taxon>
        <taxon>ecological metagenomes</taxon>
    </lineage>
</organism>
<feature type="non-terminal residue" evidence="1">
    <location>
        <position position="97"/>
    </location>
</feature>
<dbReference type="Gene3D" id="1.20.120.450">
    <property type="entry name" value="dinb family like domain"/>
    <property type="match status" value="1"/>
</dbReference>
<protein>
    <recommendedName>
        <fullName evidence="2">DinB-like domain-containing protein</fullName>
    </recommendedName>
</protein>
<dbReference type="AlphaFoldDB" id="X1GIS0"/>